<dbReference type="EMBL" id="BMWX01000003">
    <property type="protein sequence ID" value="GGZ27933.1"/>
    <property type="molecule type" value="Genomic_DNA"/>
</dbReference>
<name>A0A918PZX3_9BACT</name>
<dbReference type="PROSITE" id="PS00149">
    <property type="entry name" value="SULFATASE_2"/>
    <property type="match status" value="1"/>
</dbReference>
<keyword evidence="3" id="KW-0732">Signal</keyword>
<evidence type="ECO:0000313" key="5">
    <source>
        <dbReference type="EMBL" id="GGZ27933.1"/>
    </source>
</evidence>
<dbReference type="PANTHER" id="PTHR43751">
    <property type="entry name" value="SULFATASE"/>
    <property type="match status" value="1"/>
</dbReference>
<dbReference type="InterPro" id="IPR017850">
    <property type="entry name" value="Alkaline_phosphatase_core_sf"/>
</dbReference>
<dbReference type="Pfam" id="PF00884">
    <property type="entry name" value="Sulfatase"/>
    <property type="match status" value="1"/>
</dbReference>
<feature type="signal peptide" evidence="3">
    <location>
        <begin position="1"/>
        <end position="20"/>
    </location>
</feature>
<dbReference type="AlphaFoldDB" id="A0A918PZX3"/>
<dbReference type="RefSeq" id="WP_018472988.1">
    <property type="nucleotide sequence ID" value="NZ_BMWX01000003.1"/>
</dbReference>
<accession>A0A918PZX3</accession>
<dbReference type="InterPro" id="IPR000917">
    <property type="entry name" value="Sulfatase_N"/>
</dbReference>
<dbReference type="Gene3D" id="3.40.720.10">
    <property type="entry name" value="Alkaline Phosphatase, subunit A"/>
    <property type="match status" value="1"/>
</dbReference>
<dbReference type="GO" id="GO:0016787">
    <property type="term" value="F:hydrolase activity"/>
    <property type="evidence" value="ECO:0007669"/>
    <property type="project" value="UniProtKB-KW"/>
</dbReference>
<dbReference type="Proteomes" id="UP000619457">
    <property type="component" value="Unassembled WGS sequence"/>
</dbReference>
<feature type="chain" id="PRO_5037248855" evidence="3">
    <location>
        <begin position="21"/>
        <end position="510"/>
    </location>
</feature>
<proteinExistence type="inferred from homology"/>
<keyword evidence="2" id="KW-0378">Hydrolase</keyword>
<dbReference type="InterPro" id="IPR052701">
    <property type="entry name" value="GAG_Ulvan_Degrading_Sulfatases"/>
</dbReference>
<dbReference type="Gene3D" id="3.30.1120.10">
    <property type="match status" value="1"/>
</dbReference>
<reference evidence="5" key="2">
    <citation type="submission" date="2020-09" db="EMBL/GenBank/DDBJ databases">
        <authorList>
            <person name="Sun Q."/>
            <person name="Kim S."/>
        </authorList>
    </citation>
    <scope>NUCLEOTIDE SEQUENCE</scope>
    <source>
        <strain evidence="5">KCTC 12368</strain>
    </source>
</reference>
<keyword evidence="6" id="KW-1185">Reference proteome</keyword>
<comment type="caution">
    <text evidence="5">The sequence shown here is derived from an EMBL/GenBank/DDBJ whole genome shotgun (WGS) entry which is preliminary data.</text>
</comment>
<dbReference type="PANTHER" id="PTHR43751:SF6">
    <property type="entry name" value="N-ACETYLGALACTOSAMINE-6-O-SULFATASE"/>
    <property type="match status" value="1"/>
</dbReference>
<dbReference type="PROSITE" id="PS00523">
    <property type="entry name" value="SULFATASE_1"/>
    <property type="match status" value="1"/>
</dbReference>
<gene>
    <name evidence="5" type="ORF">GCM10007049_21010</name>
</gene>
<dbReference type="PROSITE" id="PS51257">
    <property type="entry name" value="PROKAR_LIPOPROTEIN"/>
    <property type="match status" value="1"/>
</dbReference>
<evidence type="ECO:0000313" key="6">
    <source>
        <dbReference type="Proteomes" id="UP000619457"/>
    </source>
</evidence>
<organism evidence="5 6">
    <name type="scientific">Echinicola pacifica</name>
    <dbReference type="NCBI Taxonomy" id="346377"/>
    <lineage>
        <taxon>Bacteria</taxon>
        <taxon>Pseudomonadati</taxon>
        <taxon>Bacteroidota</taxon>
        <taxon>Cytophagia</taxon>
        <taxon>Cytophagales</taxon>
        <taxon>Cyclobacteriaceae</taxon>
        <taxon>Echinicola</taxon>
    </lineage>
</organism>
<evidence type="ECO:0000256" key="2">
    <source>
        <dbReference type="ARBA" id="ARBA00022801"/>
    </source>
</evidence>
<dbReference type="CDD" id="cd16143">
    <property type="entry name" value="ARS_like"/>
    <property type="match status" value="1"/>
</dbReference>
<protein>
    <submittedName>
        <fullName evidence="5">Arylsulfatase</fullName>
    </submittedName>
</protein>
<dbReference type="InterPro" id="IPR024607">
    <property type="entry name" value="Sulfatase_CS"/>
</dbReference>
<sequence>MKRNLLLLSCIALLSGACNSQSEKTEEETASPNVLLIYTDDLGYGDLSAYGGDIPTPNIDKLAAEGILFTNAYATAATCTPSRYSLLTGEYAWRAKGRGVAPGDASALIKPGVETLPGLMKKAGYRTAVIGKWHLGLGGEEGPDWNGKISPGPLEIGFDYSFILPATGDRVPTVYVEDHHIVNLDPADPIEVSYRNKVGDRPTGKDHPEQLTTMWSHGHNHTIVNGVSRIGYMSGGEAALWRDEDFADIFVGKATQFIKEKEDQPFFMYFATHDIHVPRLAHERFQGITNEGPRGDVIAQLDWTVGALMDLLEKEGMRENTIVVFTSDNGPVLDDGYEDQARELLGEHKPWGELSGGKYSALEAGTRVPFIVRWPQGVSSGQRSAAMFSQVDLLGSFASYLSIPYDQSQAIDTQDSWAALIGEDTKGRDFVVQEALFSNLALLSQEGYKYIPANNGPAMVPWGPIIKTGFSKEDQLFDLNADPKEQTNIANEVPEKLAQMKEQLENIKNK</sequence>
<comment type="similarity">
    <text evidence="1">Belongs to the sulfatase family.</text>
</comment>
<evidence type="ECO:0000256" key="3">
    <source>
        <dbReference type="SAM" id="SignalP"/>
    </source>
</evidence>
<feature type="domain" description="Sulfatase N-terminal" evidence="4">
    <location>
        <begin position="32"/>
        <end position="401"/>
    </location>
</feature>
<evidence type="ECO:0000256" key="1">
    <source>
        <dbReference type="ARBA" id="ARBA00008779"/>
    </source>
</evidence>
<reference evidence="5" key="1">
    <citation type="journal article" date="2014" name="Int. J. Syst. Evol. Microbiol.">
        <title>Complete genome sequence of Corynebacterium casei LMG S-19264T (=DSM 44701T), isolated from a smear-ripened cheese.</title>
        <authorList>
            <consortium name="US DOE Joint Genome Institute (JGI-PGF)"/>
            <person name="Walter F."/>
            <person name="Albersmeier A."/>
            <person name="Kalinowski J."/>
            <person name="Ruckert C."/>
        </authorList>
    </citation>
    <scope>NUCLEOTIDE SEQUENCE</scope>
    <source>
        <strain evidence="5">KCTC 12368</strain>
    </source>
</reference>
<evidence type="ECO:0000259" key="4">
    <source>
        <dbReference type="Pfam" id="PF00884"/>
    </source>
</evidence>
<dbReference type="SUPFAM" id="SSF53649">
    <property type="entry name" value="Alkaline phosphatase-like"/>
    <property type="match status" value="1"/>
</dbReference>